<evidence type="ECO:0000259" key="7">
    <source>
        <dbReference type="PROSITE" id="PS50110"/>
    </source>
</evidence>
<accession>A0ABW0TG73</accession>
<keyword evidence="5" id="KW-0597">Phosphoprotein</keyword>
<reference evidence="9" key="1">
    <citation type="journal article" date="2019" name="Int. J. Syst. Evol. Microbiol.">
        <title>The Global Catalogue of Microorganisms (GCM) 10K type strain sequencing project: providing services to taxonomists for standard genome sequencing and annotation.</title>
        <authorList>
            <consortium name="The Broad Institute Genomics Platform"/>
            <consortium name="The Broad Institute Genome Sequencing Center for Infectious Disease"/>
            <person name="Wu L."/>
            <person name="Ma J."/>
        </authorList>
    </citation>
    <scope>NUCLEOTIDE SEQUENCE [LARGE SCALE GENOMIC DNA]</scope>
    <source>
        <strain evidence="9">CGMCC 4.1434</strain>
    </source>
</reference>
<dbReference type="PANTHER" id="PTHR32071">
    <property type="entry name" value="TRANSCRIPTIONAL REGULATORY PROTEIN"/>
    <property type="match status" value="1"/>
</dbReference>
<dbReference type="Pfam" id="PF00158">
    <property type="entry name" value="Sigma54_activat"/>
    <property type="match status" value="1"/>
</dbReference>
<evidence type="ECO:0000256" key="1">
    <source>
        <dbReference type="ARBA" id="ARBA00022741"/>
    </source>
</evidence>
<sequence>MTHILIVEDEMEIGRFLSRLLQLKGFKTTQVTTGHDFDQLVHLSSFKLAFIDVRLPDRNGIDILKALKAKVPACPCVIMTGYSTVKIAVDAMKYGAADFIEKPFEDIDVIDQLVDRLLGELKSGTIEEADYERIARDVGCFLGTSPSMHQLFELAFKIAPKPITVLIQGETGTGKEVLAKFLHAASNRSGSCVALNCGALPESLLESELFGHVKGAFTGASAERVGYFEAASSGTLFLDEIAEASLSTQVKLLRILETGEFRKIGGTTSQRTSARIVAASHVNIEEAVQRGEFREDLYYRLDVVKLVIPPLRERLADIPLFVDSFLKQSGENITFSADSIELMKQYNWPGNMRELANMVRQIAVLSTEGAVITPNQLPAKITGVQNQSLSEAPSIEAVHFPDEWKRFSEKVLDVYHGQEDHHLDELIDTMKKMEKRTATAVIQKTLKETAGNRKKAAAKLGISTRKIRYYLNET</sequence>
<dbReference type="InterPro" id="IPR002078">
    <property type="entry name" value="Sigma_54_int"/>
</dbReference>
<organism evidence="8 9">
    <name type="scientific">Sporosarcina soli</name>
    <dbReference type="NCBI Taxonomy" id="334736"/>
    <lineage>
        <taxon>Bacteria</taxon>
        <taxon>Bacillati</taxon>
        <taxon>Bacillota</taxon>
        <taxon>Bacilli</taxon>
        <taxon>Bacillales</taxon>
        <taxon>Caryophanaceae</taxon>
        <taxon>Sporosarcina</taxon>
    </lineage>
</organism>
<keyword evidence="3" id="KW-0805">Transcription regulation</keyword>
<dbReference type="SUPFAM" id="SSF46689">
    <property type="entry name" value="Homeodomain-like"/>
    <property type="match status" value="1"/>
</dbReference>
<dbReference type="PANTHER" id="PTHR32071:SF122">
    <property type="entry name" value="SIGMA FACTOR"/>
    <property type="match status" value="1"/>
</dbReference>
<evidence type="ECO:0000259" key="6">
    <source>
        <dbReference type="PROSITE" id="PS50045"/>
    </source>
</evidence>
<dbReference type="CDD" id="cd00009">
    <property type="entry name" value="AAA"/>
    <property type="match status" value="1"/>
</dbReference>
<proteinExistence type="predicted"/>
<dbReference type="SUPFAM" id="SSF52172">
    <property type="entry name" value="CheY-like"/>
    <property type="match status" value="1"/>
</dbReference>
<dbReference type="Pfam" id="PF25601">
    <property type="entry name" value="AAA_lid_14"/>
    <property type="match status" value="1"/>
</dbReference>
<dbReference type="SUPFAM" id="SSF52540">
    <property type="entry name" value="P-loop containing nucleoside triphosphate hydrolases"/>
    <property type="match status" value="1"/>
</dbReference>
<dbReference type="Pfam" id="PF02954">
    <property type="entry name" value="HTH_8"/>
    <property type="match status" value="1"/>
</dbReference>
<dbReference type="InterPro" id="IPR025944">
    <property type="entry name" value="Sigma_54_int_dom_CS"/>
</dbReference>
<dbReference type="InterPro" id="IPR003593">
    <property type="entry name" value="AAA+_ATPase"/>
</dbReference>
<dbReference type="SMART" id="SM00382">
    <property type="entry name" value="AAA"/>
    <property type="match status" value="1"/>
</dbReference>
<dbReference type="PROSITE" id="PS50110">
    <property type="entry name" value="RESPONSE_REGULATORY"/>
    <property type="match status" value="1"/>
</dbReference>
<keyword evidence="2" id="KW-0067">ATP-binding</keyword>
<keyword evidence="9" id="KW-1185">Reference proteome</keyword>
<dbReference type="Gene3D" id="1.10.10.60">
    <property type="entry name" value="Homeodomain-like"/>
    <property type="match status" value="1"/>
</dbReference>
<keyword evidence="4" id="KW-0804">Transcription</keyword>
<dbReference type="InterPro" id="IPR058031">
    <property type="entry name" value="AAA_lid_NorR"/>
</dbReference>
<evidence type="ECO:0000313" key="9">
    <source>
        <dbReference type="Proteomes" id="UP001596109"/>
    </source>
</evidence>
<dbReference type="PRINTS" id="PR01590">
    <property type="entry name" value="HTHFIS"/>
</dbReference>
<keyword evidence="1" id="KW-0547">Nucleotide-binding</keyword>
<gene>
    <name evidence="8" type="ORF">ACFPRA_03000</name>
</gene>
<evidence type="ECO:0000256" key="3">
    <source>
        <dbReference type="ARBA" id="ARBA00023015"/>
    </source>
</evidence>
<dbReference type="PROSITE" id="PS50045">
    <property type="entry name" value="SIGMA54_INTERACT_4"/>
    <property type="match status" value="1"/>
</dbReference>
<dbReference type="PROSITE" id="PS00688">
    <property type="entry name" value="SIGMA54_INTERACT_3"/>
    <property type="match status" value="1"/>
</dbReference>
<dbReference type="InterPro" id="IPR025662">
    <property type="entry name" value="Sigma_54_int_dom_ATP-bd_1"/>
</dbReference>
<evidence type="ECO:0000256" key="4">
    <source>
        <dbReference type="ARBA" id="ARBA00023163"/>
    </source>
</evidence>
<dbReference type="EMBL" id="JBHSNO010000001">
    <property type="protein sequence ID" value="MFC5587874.1"/>
    <property type="molecule type" value="Genomic_DNA"/>
</dbReference>
<dbReference type="InterPro" id="IPR011006">
    <property type="entry name" value="CheY-like_superfamily"/>
</dbReference>
<dbReference type="Gene3D" id="3.40.50.300">
    <property type="entry name" value="P-loop containing nucleotide triphosphate hydrolases"/>
    <property type="match status" value="1"/>
</dbReference>
<dbReference type="Pfam" id="PF00072">
    <property type="entry name" value="Response_reg"/>
    <property type="match status" value="1"/>
</dbReference>
<dbReference type="InterPro" id="IPR027417">
    <property type="entry name" value="P-loop_NTPase"/>
</dbReference>
<protein>
    <submittedName>
        <fullName evidence="8">Sigma-54-dependent transcriptional regulator</fullName>
    </submittedName>
</protein>
<evidence type="ECO:0000256" key="5">
    <source>
        <dbReference type="PROSITE-ProRule" id="PRU00169"/>
    </source>
</evidence>
<dbReference type="InterPro" id="IPR001789">
    <property type="entry name" value="Sig_transdc_resp-reg_receiver"/>
</dbReference>
<comment type="caution">
    <text evidence="8">The sequence shown here is derived from an EMBL/GenBank/DDBJ whole genome shotgun (WGS) entry which is preliminary data.</text>
</comment>
<dbReference type="InterPro" id="IPR009057">
    <property type="entry name" value="Homeodomain-like_sf"/>
</dbReference>
<dbReference type="PROSITE" id="PS00675">
    <property type="entry name" value="SIGMA54_INTERACT_1"/>
    <property type="match status" value="1"/>
</dbReference>
<dbReference type="InterPro" id="IPR002197">
    <property type="entry name" value="HTH_Fis"/>
</dbReference>
<dbReference type="RefSeq" id="WP_381430503.1">
    <property type="nucleotide sequence ID" value="NZ_JBHSNO010000001.1"/>
</dbReference>
<dbReference type="SMART" id="SM00448">
    <property type="entry name" value="REC"/>
    <property type="match status" value="1"/>
</dbReference>
<dbReference type="Proteomes" id="UP001596109">
    <property type="component" value="Unassembled WGS sequence"/>
</dbReference>
<feature type="domain" description="Response regulatory" evidence="7">
    <location>
        <begin position="3"/>
        <end position="117"/>
    </location>
</feature>
<feature type="modified residue" description="4-aspartylphosphate" evidence="5">
    <location>
        <position position="52"/>
    </location>
</feature>
<dbReference type="Gene3D" id="3.40.50.2300">
    <property type="match status" value="1"/>
</dbReference>
<evidence type="ECO:0000313" key="8">
    <source>
        <dbReference type="EMBL" id="MFC5587874.1"/>
    </source>
</evidence>
<evidence type="ECO:0000256" key="2">
    <source>
        <dbReference type="ARBA" id="ARBA00022840"/>
    </source>
</evidence>
<dbReference type="Gene3D" id="1.10.8.60">
    <property type="match status" value="1"/>
</dbReference>
<name>A0ABW0TG73_9BACL</name>
<feature type="domain" description="Sigma-54 factor interaction" evidence="6">
    <location>
        <begin position="141"/>
        <end position="364"/>
    </location>
</feature>